<accession>A0A1R4AC06</accession>
<protein>
    <submittedName>
        <fullName evidence="2">Uncharacterized protein</fullName>
    </submittedName>
</protein>
<dbReference type="AlphaFoldDB" id="A0A1R4AC06"/>
<dbReference type="Proteomes" id="UP000002899">
    <property type="component" value="Chromosome III"/>
</dbReference>
<keyword evidence="3" id="KW-1185">Reference proteome</keyword>
<dbReference type="EMBL" id="LN871598">
    <property type="protein sequence ID" value="SJK86528.1"/>
    <property type="molecule type" value="Genomic_DNA"/>
</dbReference>
<reference evidence="2 3" key="1">
    <citation type="journal article" date="2012" name="Nucleic Acids Res.">
        <title>Sequencing of the smallest Apicomplexan genome from the human pathogen Babesia microti.</title>
        <authorList>
            <person name="Cornillot E."/>
            <person name="Hadj-Kaddour K."/>
            <person name="Dassouli A."/>
            <person name="Noel B."/>
            <person name="Ranwez V."/>
            <person name="Vacherie B."/>
            <person name="Augagneur Y."/>
            <person name="Bres V."/>
            <person name="Duclos A."/>
            <person name="Randazzo S."/>
            <person name="Carcy B."/>
            <person name="Debierre-Grockiego F."/>
            <person name="Delbecq S."/>
            <person name="Moubri-Menage K."/>
            <person name="Shams-Eldin H."/>
            <person name="Usmani-Brown S."/>
            <person name="Bringaud F."/>
            <person name="Wincker P."/>
            <person name="Vivares C.P."/>
            <person name="Schwarz R.T."/>
            <person name="Schetters T.P."/>
            <person name="Krause P.J."/>
            <person name="Gorenflot A."/>
            <person name="Berry V."/>
            <person name="Barbe V."/>
            <person name="Ben Mamoun C."/>
        </authorList>
    </citation>
    <scope>NUCLEOTIDE SEQUENCE [LARGE SCALE GENOMIC DNA]</scope>
    <source>
        <strain evidence="2 3">RI</strain>
    </source>
</reference>
<evidence type="ECO:0000256" key="1">
    <source>
        <dbReference type="SAM" id="MobiDB-lite"/>
    </source>
</evidence>
<dbReference type="VEuPathDB" id="PiroplasmaDB:BMR1_03g02982"/>
<feature type="region of interest" description="Disordered" evidence="1">
    <location>
        <begin position="25"/>
        <end position="48"/>
    </location>
</feature>
<feature type="region of interest" description="Disordered" evidence="1">
    <location>
        <begin position="362"/>
        <end position="381"/>
    </location>
</feature>
<name>A0A1R4AC06_BABMR</name>
<evidence type="ECO:0000313" key="3">
    <source>
        <dbReference type="Proteomes" id="UP000002899"/>
    </source>
</evidence>
<organism evidence="2 3">
    <name type="scientific">Babesia microti (strain RI)</name>
    <dbReference type="NCBI Taxonomy" id="1133968"/>
    <lineage>
        <taxon>Eukaryota</taxon>
        <taxon>Sar</taxon>
        <taxon>Alveolata</taxon>
        <taxon>Apicomplexa</taxon>
        <taxon>Aconoidasida</taxon>
        <taxon>Piroplasmida</taxon>
        <taxon>Babesiidae</taxon>
        <taxon>Babesia</taxon>
    </lineage>
</organism>
<reference evidence="2 3" key="2">
    <citation type="journal article" date="2013" name="PLoS ONE">
        <title>Whole genome mapping and re-organization of the nuclear and mitochondrial genomes of Babesia microti isolates.</title>
        <authorList>
            <person name="Cornillot E."/>
            <person name="Dassouli A."/>
            <person name="Garg A."/>
            <person name="Pachikara N."/>
            <person name="Randazzo S."/>
            <person name="Depoix D."/>
            <person name="Carcy B."/>
            <person name="Delbecq S."/>
            <person name="Frutos R."/>
            <person name="Silva J.C."/>
            <person name="Sutton R."/>
            <person name="Krause P.J."/>
            <person name="Mamoun C.B."/>
        </authorList>
    </citation>
    <scope>NUCLEOTIDE SEQUENCE [LARGE SCALE GENOMIC DNA]</scope>
    <source>
        <strain evidence="2 3">RI</strain>
    </source>
</reference>
<feature type="region of interest" description="Disordered" evidence="1">
    <location>
        <begin position="508"/>
        <end position="533"/>
    </location>
</feature>
<feature type="compositionally biased region" description="Basic residues" evidence="1">
    <location>
        <begin position="517"/>
        <end position="533"/>
    </location>
</feature>
<reference evidence="2 3" key="3">
    <citation type="journal article" date="2016" name="Sci. Rep.">
        <title>Genome-wide diversity and gene expression profiling of Babesia microti isolates identify polymorphic genes that mediate host-pathogen interactions.</title>
        <authorList>
            <person name="Silva J.C."/>
            <person name="Cornillot E."/>
            <person name="McCracken C."/>
            <person name="Usmani-Brown S."/>
            <person name="Dwivedi A."/>
            <person name="Ifeonu O.O."/>
            <person name="Crabtree J."/>
            <person name="Gotia H.T."/>
            <person name="Virji A.Z."/>
            <person name="Reynes C."/>
            <person name="Colinge J."/>
            <person name="Kumar V."/>
            <person name="Lawres L."/>
            <person name="Pazzi J.E."/>
            <person name="Pablo J.V."/>
            <person name="Hung C."/>
            <person name="Brancato J."/>
            <person name="Kumari P."/>
            <person name="Orvis J."/>
            <person name="Tretina K."/>
            <person name="Chibucos M."/>
            <person name="Ott S."/>
            <person name="Sadzewicz L."/>
            <person name="Sengamalay N."/>
            <person name="Shetty A.C."/>
            <person name="Su Q."/>
            <person name="Tallon L."/>
            <person name="Fraser C.M."/>
            <person name="Frutos R."/>
            <person name="Molina D.M."/>
            <person name="Krause P.J."/>
            <person name="Ben Mamoun C."/>
        </authorList>
    </citation>
    <scope>NUCLEOTIDE SEQUENCE [LARGE SCALE GENOMIC DNA]</scope>
    <source>
        <strain evidence="2 3">RI</strain>
    </source>
</reference>
<proteinExistence type="predicted"/>
<evidence type="ECO:0000313" key="2">
    <source>
        <dbReference type="EMBL" id="SJK86528.1"/>
    </source>
</evidence>
<dbReference type="KEGG" id="bmic:BMR1_03g02982"/>
<dbReference type="RefSeq" id="XP_012649208.2">
    <property type="nucleotide sequence ID" value="XM_012793754.2"/>
</dbReference>
<dbReference type="GeneID" id="24425239"/>
<gene>
    <name evidence="2" type="ORF">BMR1_03g02982</name>
</gene>
<sequence>MRERHKTNVVNWRNNVYHPIDIVSERSERSGPNEGLNCNSNGMGHRSKLNDVSVQPKFERTYRFTRRKSVVREISPKIIRSESKRMNYELKSNNYDNFKNYNAEPKTNYIDVLDTRLKDTGGINGNELKNSLVVNIPDQMNHGNQLIPSVYQQYQLPPHMQQMLPADNMYKTLDSRMSNAIDRNNVDRNCAENGNGCMTAIGDLYNGLESLGMALCKIISVTGQSCLKACQLIEHYAVDNTSENKFNKKFAKIKMGNYDISNIETPSINNYYSSSEKSRPMTLDERKKTRDAIEKYLSGDKINLRCNFEVNLDEQLNSTGKTYITDKTRLTGKSGITNGTDKDILSRLESYKKLHSINMRSPNINNTATNDSIEINRNRNNTPTVFRNGNLNIDDMAMIPQTSFALERKIMPENDLVLNNPLNTKQTALPPFRKLSRKDSSTKRLVDQVEIVELSKLNGDSGNIMPKYMESDKSSNSMSVKTLDQLDNNLNECKSEQIDAIGISKIDHEVGNDEKKNKAKGSGKLKAHKGHRC</sequence>